<reference evidence="2" key="1">
    <citation type="submission" date="2021-01" db="EMBL/GenBank/DDBJ databases">
        <authorList>
            <person name="Zahm M."/>
            <person name="Roques C."/>
            <person name="Cabau C."/>
            <person name="Klopp C."/>
            <person name="Donnadieu C."/>
            <person name="Jouanno E."/>
            <person name="Lampietro C."/>
            <person name="Louis A."/>
            <person name="Herpin A."/>
            <person name="Echchiki A."/>
            <person name="Berthelot C."/>
            <person name="Parey E."/>
            <person name="Roest-Crollius H."/>
            <person name="Braasch I."/>
            <person name="Postlethwait J."/>
            <person name="Bobe J."/>
            <person name="Montfort J."/>
            <person name="Bouchez O."/>
            <person name="Begum T."/>
            <person name="Mejri S."/>
            <person name="Adams A."/>
            <person name="Chen W.-J."/>
            <person name="Guiguen Y."/>
        </authorList>
    </citation>
    <scope>NUCLEOTIDE SEQUENCE</scope>
    <source>
        <strain evidence="2">YG-15Mar2019-1</strain>
        <tissue evidence="2">Brain</tissue>
    </source>
</reference>
<sequence>MNRDRKENQDRVDQQAPWAPPGNRASVDRGVTGERWEVLAPKAEMESLVPQETPAPPDPPAPLDQMHPQDSAEDPWVPWAHVVPLVPPELLVHKVSKATLESLENPVQLAPLVPVAPRDPLANLEMMVKLANLAKQGRGGPQGLRELEASPEHLAFLGSKDTEVTQVWMVQRERVELQALRVRQVHQVRTVLRDPWAHAGCPGREADPDPLELLVLVEMMVCLALLVRLVPLALQALPDSPGLQVQRVKLVPPAFGGQKEHRGPGERRALRDLPAPLVLLETLVLMASLELKEPLVLLVLQVPLVSLVPGAPLDLRELQDPSDPRVCRGTLVSQDSRERLDPKESMDLQGPREPQVQRERRGRGARGASRALQGPSAPPGRGVLLVTVVSQVKMDWLVQRVPPVSVGLQVSEDPKVQTETRDAQESRGCREPGVLLVALVMLVLKAKLALLVLLVQTVAPGRPDPWGPADSLAVCLERTEKPDLPALLALPDPLEREESRASRARPGSRVCPDLLAPQVRQENPEIRVPLERLVQLAQQDPEVSEASQERGADPGPRGCRGLGVCLGLQELMGPRGPLVLQGVLELRVPLACRECLGREAPLASQDPRVTEVTTESKDLKELLAKMAQEVKLVRLVSQVLLVLVGLLVTVGSQDPLGPQALLVPLVLTDSRGAPQELPGHRARLAFLDPKVLAVPWVRLVSPDSLVLRAELGLQAPMVTPGLLALLALQVKTGLRVSVATRVLQAGRETLGCGGRLDYLERRESPARTAHLVLKAPQVLRVWLDSVVLWDCLDSVVRGVSLAFLDPLVNRVSKALLVQVGTGAPQALWDPRV</sequence>
<protein>
    <submittedName>
        <fullName evidence="2">Uncharacterized protein</fullName>
    </submittedName>
</protein>
<evidence type="ECO:0000256" key="1">
    <source>
        <dbReference type="SAM" id="MobiDB-lite"/>
    </source>
</evidence>
<dbReference type="EMBL" id="JAFDVH010000008">
    <property type="protein sequence ID" value="KAG7472920.1"/>
    <property type="molecule type" value="Genomic_DNA"/>
</dbReference>
<accession>A0A9D3TCU1</accession>
<feature type="compositionally biased region" description="Pro residues" evidence="1">
    <location>
        <begin position="53"/>
        <end position="62"/>
    </location>
</feature>
<name>A0A9D3TCU1_MEGAT</name>
<feature type="region of interest" description="Disordered" evidence="1">
    <location>
        <begin position="319"/>
        <end position="377"/>
    </location>
</feature>
<feature type="region of interest" description="Disordered" evidence="1">
    <location>
        <begin position="1"/>
        <end position="74"/>
    </location>
</feature>
<evidence type="ECO:0000313" key="3">
    <source>
        <dbReference type="Proteomes" id="UP001046870"/>
    </source>
</evidence>
<gene>
    <name evidence="2" type="ORF">MATL_G00114240</name>
</gene>
<evidence type="ECO:0000313" key="2">
    <source>
        <dbReference type="EMBL" id="KAG7472920.1"/>
    </source>
</evidence>
<organism evidence="2 3">
    <name type="scientific">Megalops atlanticus</name>
    <name type="common">Tarpon</name>
    <name type="synonym">Clupea gigantea</name>
    <dbReference type="NCBI Taxonomy" id="7932"/>
    <lineage>
        <taxon>Eukaryota</taxon>
        <taxon>Metazoa</taxon>
        <taxon>Chordata</taxon>
        <taxon>Craniata</taxon>
        <taxon>Vertebrata</taxon>
        <taxon>Euteleostomi</taxon>
        <taxon>Actinopterygii</taxon>
        <taxon>Neopterygii</taxon>
        <taxon>Teleostei</taxon>
        <taxon>Elopiformes</taxon>
        <taxon>Megalopidae</taxon>
        <taxon>Megalops</taxon>
    </lineage>
</organism>
<dbReference type="AlphaFoldDB" id="A0A9D3TCU1"/>
<comment type="caution">
    <text evidence="2">The sequence shown here is derived from an EMBL/GenBank/DDBJ whole genome shotgun (WGS) entry which is preliminary data.</text>
</comment>
<feature type="compositionally biased region" description="Basic and acidic residues" evidence="1">
    <location>
        <begin position="1"/>
        <end position="13"/>
    </location>
</feature>
<dbReference type="OrthoDB" id="8939548at2759"/>
<proteinExistence type="predicted"/>
<keyword evidence="3" id="KW-1185">Reference proteome</keyword>
<feature type="compositionally biased region" description="Basic and acidic residues" evidence="1">
    <location>
        <begin position="335"/>
        <end position="346"/>
    </location>
</feature>
<dbReference type="Proteomes" id="UP001046870">
    <property type="component" value="Chromosome 8"/>
</dbReference>